<proteinExistence type="inferred from homology"/>
<dbReference type="FunFam" id="1.25.40.90:FF:000012">
    <property type="entry name" value="Huntingtin interacting protein 1-related"/>
    <property type="match status" value="1"/>
</dbReference>
<keyword evidence="4" id="KW-0009">Actin-binding</keyword>
<reference evidence="10" key="1">
    <citation type="submission" date="2022-11" db="UniProtKB">
        <authorList>
            <consortium name="WormBaseParasite"/>
        </authorList>
    </citation>
    <scope>IDENTIFICATION</scope>
</reference>
<dbReference type="GO" id="GO:0048268">
    <property type="term" value="P:clathrin coat assembly"/>
    <property type="evidence" value="ECO:0007669"/>
    <property type="project" value="TreeGrafter"/>
</dbReference>
<comment type="subcellular location">
    <subcellularLocation>
        <location evidence="1">Cytoplasm</location>
    </subcellularLocation>
</comment>
<evidence type="ECO:0000313" key="9">
    <source>
        <dbReference type="Proteomes" id="UP000887540"/>
    </source>
</evidence>
<name>A0A914DQS3_9BILA</name>
<evidence type="ECO:0000256" key="5">
    <source>
        <dbReference type="SAM" id="Coils"/>
    </source>
</evidence>
<feature type="coiled-coil region" evidence="5">
    <location>
        <begin position="914"/>
        <end position="950"/>
    </location>
</feature>
<dbReference type="InterPro" id="IPR008942">
    <property type="entry name" value="ENTH_VHS"/>
</dbReference>
<dbReference type="Proteomes" id="UP000887540">
    <property type="component" value="Unplaced"/>
</dbReference>
<feature type="domain" description="I/LWEQ" evidence="8">
    <location>
        <begin position="690"/>
        <end position="955"/>
    </location>
</feature>
<dbReference type="GO" id="GO:0051015">
    <property type="term" value="F:actin filament binding"/>
    <property type="evidence" value="ECO:0007669"/>
    <property type="project" value="TreeGrafter"/>
</dbReference>
<keyword evidence="9" id="KW-1185">Reference proteome</keyword>
<evidence type="ECO:0000256" key="6">
    <source>
        <dbReference type="SAM" id="MobiDB-lite"/>
    </source>
</evidence>
<evidence type="ECO:0000256" key="1">
    <source>
        <dbReference type="ARBA" id="ARBA00004496"/>
    </source>
</evidence>
<dbReference type="GO" id="GO:0030136">
    <property type="term" value="C:clathrin-coated vesicle"/>
    <property type="evidence" value="ECO:0007669"/>
    <property type="project" value="TreeGrafter"/>
</dbReference>
<evidence type="ECO:0000256" key="4">
    <source>
        <dbReference type="ARBA" id="ARBA00023203"/>
    </source>
</evidence>
<evidence type="ECO:0000259" key="8">
    <source>
        <dbReference type="PROSITE" id="PS50945"/>
    </source>
</evidence>
<dbReference type="PROSITE" id="PS50942">
    <property type="entry name" value="ENTH"/>
    <property type="match status" value="1"/>
</dbReference>
<dbReference type="GO" id="GO:0080025">
    <property type="term" value="F:phosphatidylinositol-3,5-bisphosphate binding"/>
    <property type="evidence" value="ECO:0007669"/>
    <property type="project" value="TreeGrafter"/>
</dbReference>
<dbReference type="GO" id="GO:0006897">
    <property type="term" value="P:endocytosis"/>
    <property type="evidence" value="ECO:0007669"/>
    <property type="project" value="InterPro"/>
</dbReference>
<dbReference type="GO" id="GO:0007015">
    <property type="term" value="P:actin filament organization"/>
    <property type="evidence" value="ECO:0007669"/>
    <property type="project" value="TreeGrafter"/>
</dbReference>
<feature type="domain" description="ENTH" evidence="7">
    <location>
        <begin position="10"/>
        <end position="139"/>
    </location>
</feature>
<accession>A0A914DQS3</accession>
<dbReference type="GO" id="GO:0032051">
    <property type="term" value="F:clathrin light chain binding"/>
    <property type="evidence" value="ECO:0007669"/>
    <property type="project" value="TreeGrafter"/>
</dbReference>
<dbReference type="InterPro" id="IPR030224">
    <property type="entry name" value="Sla2_fam"/>
</dbReference>
<keyword evidence="3" id="KW-0963">Cytoplasm</keyword>
<evidence type="ECO:0000313" key="10">
    <source>
        <dbReference type="WBParaSite" id="ACRNAN_scaffold353.g24837.t2"/>
    </source>
</evidence>
<dbReference type="CDD" id="cd17006">
    <property type="entry name" value="ANTH_N_HIP1_like"/>
    <property type="match status" value="1"/>
</dbReference>
<keyword evidence="5" id="KW-0175">Coiled coil</keyword>
<dbReference type="PANTHER" id="PTHR10407:SF15">
    <property type="entry name" value="HUNTINGTIN INTERACTING PROTEIN 1"/>
    <property type="match status" value="1"/>
</dbReference>
<dbReference type="Pfam" id="PF01608">
    <property type="entry name" value="I_LWEQ"/>
    <property type="match status" value="2"/>
</dbReference>
<evidence type="ECO:0000256" key="3">
    <source>
        <dbReference type="ARBA" id="ARBA00022490"/>
    </source>
</evidence>
<sequence length="967" mass="108899">MSRSSLVSHDRELFIKSQLIACHKALNKTEAPLKQKHVRALIVGTHKERSANVFWNTVSRIQLEKNPVLTWKFCHLLHKLIRDGHRKVPEDSHRFISRLVQLGNFWQHLRTSGYGMSNTTYCKMLASRLEFHKRHSSIPGSLNLTESQLNALTSDVNETFELGIEMLDQMDELLNLKTVVTNTMESLRWSSLVPQGQCLLAPLILVILDTSKLYDFLVKVIFKLHATCPPDMLAGHRERFYSLFRKTKKFYEEASNLQYFKYLVSIPTLPANAPNFLQASDLDSYQSPHAYLHGEGSSEGGDTPPDSNSMFDESIIDLSMPDPVQVAPVQQIPVRDPKDDIVDSLRADLDHIRQSHERLIQEARARIEQYENRLLQMKQESDLYKQTAEEHRMEAERLRNASLLTQQSSQATEELERKIQEKEQKFQKMKAFYDNVREEHINTLKEIGELRKKVENLEREAMNKNEELRLLAQRVEEAERERSLTHERAQTSANSIDDLQSQLVLSQIDIENLNRTLDELKTEHSNELKALEDRHATHLLSVTQSLFASVCEAALQVLDQCAEDLQNATSITYPLHLAISPLQAELEILEGLHTLVKDSRATENLCKTSIVFCHDVAESVVNCAAAAYTASIQHFEPINEQCRVVCMTATSLYKALHDGRWSNADSNEIPNLRHSMEKLLDLMKSLPTTSGDVDADTMGRQFEDEMKRMDEAIQNAVAMIEALQKKARENSSGVRLEVNDKILDSCNALMNAVRILVARSRDVQEEIVAQGKGTASPSEFYKRNHQWTEGLLSAARAVGVAATVLINSADGVVGLLSAARAVGVAATVLINSADGVVTGKGKYEHLIVSAQEIAASVAQLYVSSRVKADRDSKKMAELGVASKSVNTCTASVVATVKSGQQTLSDERILDFTHLSLHEAKKEEMESQVRTLELEAELTRERNRLAALRKHHYHLASIVANEQNQNGN</sequence>
<dbReference type="Pfam" id="PF07651">
    <property type="entry name" value="ANTH"/>
    <property type="match status" value="1"/>
</dbReference>
<dbReference type="GO" id="GO:0043325">
    <property type="term" value="F:phosphatidylinositol-3,4-bisphosphate binding"/>
    <property type="evidence" value="ECO:0007669"/>
    <property type="project" value="TreeGrafter"/>
</dbReference>
<feature type="coiled-coil region" evidence="5">
    <location>
        <begin position="342"/>
        <end position="534"/>
    </location>
</feature>
<dbReference type="SUPFAM" id="SSF48464">
    <property type="entry name" value="ENTH/VHS domain"/>
    <property type="match status" value="1"/>
</dbReference>
<dbReference type="Gene3D" id="1.25.40.90">
    <property type="match status" value="1"/>
</dbReference>
<dbReference type="Gene3D" id="1.20.1410.10">
    <property type="entry name" value="I/LWEQ domain"/>
    <property type="match status" value="2"/>
</dbReference>
<dbReference type="AlphaFoldDB" id="A0A914DQS3"/>
<dbReference type="GO" id="GO:0035615">
    <property type="term" value="F:clathrin adaptor activity"/>
    <property type="evidence" value="ECO:0007669"/>
    <property type="project" value="TreeGrafter"/>
</dbReference>
<evidence type="ECO:0000259" key="7">
    <source>
        <dbReference type="PROSITE" id="PS50942"/>
    </source>
</evidence>
<comment type="similarity">
    <text evidence="2">Belongs to the SLA2 family.</text>
</comment>
<dbReference type="InterPro" id="IPR013809">
    <property type="entry name" value="ENTH"/>
</dbReference>
<dbReference type="PROSITE" id="PS50945">
    <property type="entry name" value="I_LWEQ"/>
    <property type="match status" value="1"/>
</dbReference>
<evidence type="ECO:0000256" key="2">
    <source>
        <dbReference type="ARBA" id="ARBA00010135"/>
    </source>
</evidence>
<dbReference type="InterPro" id="IPR011417">
    <property type="entry name" value="ANTH_dom"/>
</dbReference>
<dbReference type="InterPro" id="IPR002558">
    <property type="entry name" value="ILWEQ_dom"/>
</dbReference>
<dbReference type="SUPFAM" id="SSF109885">
    <property type="entry name" value="I/LWEQ domain"/>
    <property type="match status" value="2"/>
</dbReference>
<dbReference type="GO" id="GO:0030864">
    <property type="term" value="C:cortical actin cytoskeleton"/>
    <property type="evidence" value="ECO:0007669"/>
    <property type="project" value="TreeGrafter"/>
</dbReference>
<organism evidence="9 10">
    <name type="scientific">Acrobeloides nanus</name>
    <dbReference type="NCBI Taxonomy" id="290746"/>
    <lineage>
        <taxon>Eukaryota</taxon>
        <taxon>Metazoa</taxon>
        <taxon>Ecdysozoa</taxon>
        <taxon>Nematoda</taxon>
        <taxon>Chromadorea</taxon>
        <taxon>Rhabditida</taxon>
        <taxon>Tylenchina</taxon>
        <taxon>Cephalobomorpha</taxon>
        <taxon>Cephaloboidea</taxon>
        <taxon>Cephalobidae</taxon>
        <taxon>Acrobeloides</taxon>
    </lineage>
</organism>
<feature type="region of interest" description="Disordered" evidence="6">
    <location>
        <begin position="288"/>
        <end position="312"/>
    </location>
</feature>
<dbReference type="SMART" id="SM00273">
    <property type="entry name" value="ENTH"/>
    <property type="match status" value="1"/>
</dbReference>
<protein>
    <submittedName>
        <fullName evidence="10">Huntingtin interacting protein 1</fullName>
    </submittedName>
</protein>
<dbReference type="WBParaSite" id="ACRNAN_scaffold353.g24837.t2">
    <property type="protein sequence ID" value="ACRNAN_scaffold353.g24837.t2"/>
    <property type="gene ID" value="ACRNAN_scaffold353.g24837"/>
</dbReference>
<dbReference type="SMART" id="SM00307">
    <property type="entry name" value="ILWEQ"/>
    <property type="match status" value="1"/>
</dbReference>
<dbReference type="Gene3D" id="1.20.5.1700">
    <property type="match status" value="1"/>
</dbReference>
<dbReference type="PANTHER" id="PTHR10407">
    <property type="entry name" value="HUNTINGTIN INTERACTING PROTEIN 1"/>
    <property type="match status" value="1"/>
</dbReference>
<dbReference type="InterPro" id="IPR035964">
    <property type="entry name" value="I/LWEQ_dom_sf"/>
</dbReference>